<evidence type="ECO:0000313" key="5">
    <source>
        <dbReference type="Ensembl" id="ENSPKIP00000041337.1"/>
    </source>
</evidence>
<accession>A0A3B3TDK5</accession>
<organism evidence="5 6">
    <name type="scientific">Paramormyrops kingsleyae</name>
    <dbReference type="NCBI Taxonomy" id="1676925"/>
    <lineage>
        <taxon>Eukaryota</taxon>
        <taxon>Metazoa</taxon>
        <taxon>Chordata</taxon>
        <taxon>Craniata</taxon>
        <taxon>Vertebrata</taxon>
        <taxon>Euteleostomi</taxon>
        <taxon>Actinopterygii</taxon>
        <taxon>Neopterygii</taxon>
        <taxon>Teleostei</taxon>
        <taxon>Osteoglossocephala</taxon>
        <taxon>Osteoglossomorpha</taxon>
        <taxon>Osteoglossiformes</taxon>
        <taxon>Mormyridae</taxon>
        <taxon>Paramormyrops</taxon>
    </lineage>
</organism>
<evidence type="ECO:0000313" key="6">
    <source>
        <dbReference type="Proteomes" id="UP000261540"/>
    </source>
</evidence>
<feature type="region of interest" description="Disordered" evidence="2">
    <location>
        <begin position="319"/>
        <end position="354"/>
    </location>
</feature>
<dbReference type="STRING" id="1676925.ENSPKIP00000041337"/>
<dbReference type="InterPro" id="IPR025740">
    <property type="entry name" value="FAM110"/>
</dbReference>
<evidence type="ECO:0000256" key="2">
    <source>
        <dbReference type="SAM" id="MobiDB-lite"/>
    </source>
</evidence>
<comment type="similarity">
    <text evidence="1">Belongs to the FAM110 family.</text>
</comment>
<dbReference type="AlphaFoldDB" id="A0A3B3TDK5"/>
<feature type="region of interest" description="Disordered" evidence="2">
    <location>
        <begin position="171"/>
        <end position="201"/>
    </location>
</feature>
<reference evidence="5" key="1">
    <citation type="submission" date="2025-08" db="UniProtKB">
        <authorList>
            <consortium name="Ensembl"/>
        </authorList>
    </citation>
    <scope>IDENTIFICATION</scope>
</reference>
<dbReference type="InterPro" id="IPR025739">
    <property type="entry name" value="FAM110_N"/>
</dbReference>
<feature type="domain" description="Centrosome-associated FAM110 N-terminal" evidence="4">
    <location>
        <begin position="16"/>
        <end position="77"/>
    </location>
</feature>
<dbReference type="InterPro" id="IPR025741">
    <property type="entry name" value="FAM110_C"/>
</dbReference>
<name>A0A3B3TDK5_9TELE</name>
<reference evidence="5" key="2">
    <citation type="submission" date="2025-09" db="UniProtKB">
        <authorList>
            <consortium name="Ensembl"/>
        </authorList>
    </citation>
    <scope>IDENTIFICATION</scope>
</reference>
<feature type="compositionally biased region" description="Pro residues" evidence="2">
    <location>
        <begin position="176"/>
        <end position="188"/>
    </location>
</feature>
<evidence type="ECO:0000259" key="3">
    <source>
        <dbReference type="Pfam" id="PF14160"/>
    </source>
</evidence>
<dbReference type="Pfam" id="PF14161">
    <property type="entry name" value="FAM110_N"/>
    <property type="match status" value="1"/>
</dbReference>
<feature type="domain" description="Centrosome-associated FAM110 C-terminal" evidence="3">
    <location>
        <begin position="270"/>
        <end position="372"/>
    </location>
</feature>
<protein>
    <submittedName>
        <fullName evidence="5">Family with sequence similarity 110 member A</fullName>
    </submittedName>
</protein>
<sequence length="374" mass="40532">MSVETLRPSSGRIMVAPVATATPIRLRNKGPDYFRRPEASEAGRPSAVERLEADKAKYVKSHQVIRTKQEPVCAPAKPIRSARTTSLQTVPSPPIITHTKAQNKPTPPLPTIPSPKVSAVISLAPSSQMLRPHPHKPLVSTNLPQAVTRKTKRPETHSGSVLNLETLSNLINVSDTPPPSTTPTPTSPLTPDELVTSDSPSTFPGSLPGFTEPNCTPPLSLPVVAVRRVDVRPPRPQAPPLRVQSRMLQHPHPHPSVLSPPPASPASTCSLQRSKSDLSDRFSRVPADLERFFNYCGLDPSDMQGLAWTGSDITSLSRLRSASAPGSKHGGPPQDSDPEPDEEGPPRSRVPYGMSVIERNARVIKWLYGLRQTM</sequence>
<dbReference type="PANTHER" id="PTHR14758">
    <property type="entry name" value="AGAP005440-PA"/>
    <property type="match status" value="1"/>
</dbReference>
<proteinExistence type="inferred from homology"/>
<dbReference type="PANTHER" id="PTHR14758:SF4">
    <property type="entry name" value="PROTEIN FAM110A"/>
    <property type="match status" value="1"/>
</dbReference>
<evidence type="ECO:0000259" key="4">
    <source>
        <dbReference type="Pfam" id="PF14161"/>
    </source>
</evidence>
<feature type="region of interest" description="Disordered" evidence="2">
    <location>
        <begin position="80"/>
        <end position="114"/>
    </location>
</feature>
<dbReference type="Ensembl" id="ENSPKIT00000022372.1">
    <property type="protein sequence ID" value="ENSPKIP00000041337.1"/>
    <property type="gene ID" value="ENSPKIG00000017933.1"/>
</dbReference>
<dbReference type="Proteomes" id="UP000261540">
    <property type="component" value="Unplaced"/>
</dbReference>
<keyword evidence="6" id="KW-1185">Reference proteome</keyword>
<evidence type="ECO:0000256" key="1">
    <source>
        <dbReference type="ARBA" id="ARBA00010576"/>
    </source>
</evidence>
<dbReference type="GeneTree" id="ENSGT00950000183056"/>
<feature type="region of interest" description="Disordered" evidence="2">
    <location>
        <begin position="248"/>
        <end position="281"/>
    </location>
</feature>
<dbReference type="Pfam" id="PF14160">
    <property type="entry name" value="FAM110_C"/>
    <property type="match status" value="1"/>
</dbReference>
<dbReference type="OrthoDB" id="10028183at2759"/>